<dbReference type="InterPro" id="IPR016181">
    <property type="entry name" value="Acyl_CoA_acyltransferase"/>
</dbReference>
<evidence type="ECO:0000313" key="2">
    <source>
        <dbReference type="EMBL" id="WWR45191.1"/>
    </source>
</evidence>
<gene>
    <name evidence="2" type="ORF">RZ517_10220</name>
</gene>
<proteinExistence type="predicted"/>
<dbReference type="RefSeq" id="WP_338548115.1">
    <property type="nucleotide sequence ID" value="NZ_CP146069.1"/>
</dbReference>
<dbReference type="SUPFAM" id="SSF55729">
    <property type="entry name" value="Acyl-CoA N-acyltransferases (Nat)"/>
    <property type="match status" value="1"/>
</dbReference>
<reference evidence="2 3" key="1">
    <citation type="submission" date="2023-10" db="EMBL/GenBank/DDBJ databases">
        <title>Roseovarius strain S88 nov., isolated from a marine algae.</title>
        <authorList>
            <person name="Lee M.W."/>
            <person name="Lee J.K."/>
            <person name="Kim J.M."/>
            <person name="Choi D.G."/>
            <person name="Baek J.H."/>
            <person name="Bayburt H."/>
            <person name="Jung J.J."/>
            <person name="Han D.M."/>
            <person name="Jeon C.O."/>
        </authorList>
    </citation>
    <scope>NUCLEOTIDE SEQUENCE [LARGE SCALE GENOMIC DNA]</scope>
    <source>
        <strain evidence="2 3">S88</strain>
    </source>
</reference>
<dbReference type="InterPro" id="IPR000182">
    <property type="entry name" value="GNAT_dom"/>
</dbReference>
<protein>
    <submittedName>
        <fullName evidence="2">GNAT family N-acetyltransferase</fullName>
    </submittedName>
</protein>
<feature type="domain" description="N-acetyltransferase" evidence="1">
    <location>
        <begin position="2"/>
        <end position="83"/>
    </location>
</feature>
<sequence length="93" mass="10407">MTNQQAMRYWSCPPHTDIVETQSVLDWLMATPTKNSDEYIIEHDGLCIGKAGIWAKPELGYILHPAVWGKGVAYEALSALIPHHLPGFQICQC</sequence>
<organism evidence="2 3">
    <name type="scientific">Roseovarius phycicola</name>
    <dbReference type="NCBI Taxonomy" id="3080976"/>
    <lineage>
        <taxon>Bacteria</taxon>
        <taxon>Pseudomonadati</taxon>
        <taxon>Pseudomonadota</taxon>
        <taxon>Alphaproteobacteria</taxon>
        <taxon>Rhodobacterales</taxon>
        <taxon>Roseobacteraceae</taxon>
        <taxon>Roseovarius</taxon>
    </lineage>
</organism>
<name>A0ABZ2HC36_9RHOB</name>
<dbReference type="Pfam" id="PF13302">
    <property type="entry name" value="Acetyltransf_3"/>
    <property type="match status" value="1"/>
</dbReference>
<dbReference type="EMBL" id="CP146069">
    <property type="protein sequence ID" value="WWR45191.1"/>
    <property type="molecule type" value="Genomic_DNA"/>
</dbReference>
<keyword evidence="3" id="KW-1185">Reference proteome</keyword>
<dbReference type="Gene3D" id="3.40.630.30">
    <property type="match status" value="1"/>
</dbReference>
<evidence type="ECO:0000313" key="3">
    <source>
        <dbReference type="Proteomes" id="UP001364156"/>
    </source>
</evidence>
<dbReference type="Proteomes" id="UP001364156">
    <property type="component" value="Chromosome"/>
</dbReference>
<accession>A0ABZ2HC36</accession>
<evidence type="ECO:0000259" key="1">
    <source>
        <dbReference type="Pfam" id="PF13302"/>
    </source>
</evidence>